<reference evidence="2 3" key="1">
    <citation type="journal article" date="2010" name="BMC Genomics">
        <title>Genome analysis and comparative genomics of a Giardia intestinalis assemblage E isolate.</title>
        <authorList>
            <person name="Jerlstrom-Hultqvist J."/>
            <person name="Franzen O."/>
            <person name="Ankarklev J."/>
            <person name="Xu F."/>
            <person name="Nohynkova E."/>
            <person name="Andersson J.O."/>
            <person name="Svard S.G."/>
            <person name="Andersson B."/>
        </authorList>
    </citation>
    <scope>NUCLEOTIDE SEQUENCE [LARGE SCALE GENOMIC DNA]</scope>
    <source>
        <strain evidence="2 3">P15</strain>
    </source>
</reference>
<dbReference type="InterPro" id="IPR002110">
    <property type="entry name" value="Ankyrin_rpt"/>
</dbReference>
<dbReference type="InterPro" id="IPR036770">
    <property type="entry name" value="Ankyrin_rpt-contain_sf"/>
</dbReference>
<dbReference type="Pfam" id="PF13606">
    <property type="entry name" value="Ank_3"/>
    <property type="match status" value="1"/>
</dbReference>
<organism evidence="2 3">
    <name type="scientific">Giardia intestinalis (strain P15)</name>
    <name type="common">Giardia lamblia</name>
    <dbReference type="NCBI Taxonomy" id="658858"/>
    <lineage>
        <taxon>Eukaryota</taxon>
        <taxon>Metamonada</taxon>
        <taxon>Diplomonadida</taxon>
        <taxon>Hexamitidae</taxon>
        <taxon>Giardiinae</taxon>
        <taxon>Giardia</taxon>
    </lineage>
</organism>
<dbReference type="VEuPathDB" id="GiardiaDB:GLP15_3477"/>
<dbReference type="EMBL" id="ACVC01000105">
    <property type="protein sequence ID" value="EFO64091.1"/>
    <property type="molecule type" value="Genomic_DNA"/>
</dbReference>
<sequence>MAFSTSWSINFMSFEDLRELENPWFSYAYVGHTKFIRQFSSFYSGRYLEKSFLGLEDYIGFTAMHLACLSGRLNVVQLLADKEISLYTHKDVTIELLPVTDDSSPPVRTTLYKGASVLAIAVARGHHHIVKFLLSYTATDFNILGLLTRSFTSKDPANILNATLSQNKAILGPLLAINDVDSSLEPSL</sequence>
<keyword evidence="1" id="KW-0040">ANK repeat</keyword>
<dbReference type="PROSITE" id="PS50088">
    <property type="entry name" value="ANK_REPEAT"/>
    <property type="match status" value="1"/>
</dbReference>
<name>E1F0E8_GIAIA</name>
<proteinExistence type="predicted"/>
<dbReference type="OrthoDB" id="194358at2759"/>
<dbReference type="Pfam" id="PF00023">
    <property type="entry name" value="Ank"/>
    <property type="match status" value="1"/>
</dbReference>
<dbReference type="SUPFAM" id="SSF48403">
    <property type="entry name" value="Ankyrin repeat"/>
    <property type="match status" value="1"/>
</dbReference>
<dbReference type="SMART" id="SM00248">
    <property type="entry name" value="ANK"/>
    <property type="match status" value="2"/>
</dbReference>
<dbReference type="OMA" id="EDYIGFT"/>
<feature type="repeat" description="ANK" evidence="1">
    <location>
        <begin position="59"/>
        <end position="91"/>
    </location>
</feature>
<dbReference type="Gene3D" id="1.25.40.20">
    <property type="entry name" value="Ankyrin repeat-containing domain"/>
    <property type="match status" value="1"/>
</dbReference>
<evidence type="ECO:0000256" key="1">
    <source>
        <dbReference type="PROSITE-ProRule" id="PRU00023"/>
    </source>
</evidence>
<gene>
    <name evidence="2" type="ORF">GLP15_3477</name>
</gene>
<dbReference type="Proteomes" id="UP000008974">
    <property type="component" value="Unassembled WGS sequence"/>
</dbReference>
<accession>E1F0E8</accession>
<evidence type="ECO:0000313" key="3">
    <source>
        <dbReference type="Proteomes" id="UP000008974"/>
    </source>
</evidence>
<dbReference type="AlphaFoldDB" id="E1F0E8"/>
<protein>
    <submittedName>
        <fullName evidence="2">Uncharacterized protein</fullName>
    </submittedName>
</protein>
<comment type="caution">
    <text evidence="2">The sequence shown here is derived from an EMBL/GenBank/DDBJ whole genome shotgun (WGS) entry which is preliminary data.</text>
</comment>
<evidence type="ECO:0000313" key="2">
    <source>
        <dbReference type="EMBL" id="EFO64091.1"/>
    </source>
</evidence>